<dbReference type="EMBL" id="QGNW01000022">
    <property type="protein sequence ID" value="RVX14117.1"/>
    <property type="molecule type" value="Genomic_DNA"/>
</dbReference>
<dbReference type="AlphaFoldDB" id="A0A438JYU7"/>
<protein>
    <submittedName>
        <fullName evidence="1">Uncharacterized protein</fullName>
    </submittedName>
</protein>
<sequence length="217" mass="23741">MARHSPEHDIGSNTGFGTSKKVASGLLHSVSTLVASCSKQASRVSSKFRTKVSHSRISPKSPLARPKQLLTSISNKAIPFLHKKKGGEQLDSKEVAEEGFGDGGVWQRAILMGDKCQPLDFSGVIYYDNKGEQLQELPLRSPRASPLPSYAFRNLAGMLESGFCSCEMDWASCLISSGTFLNLGNFEPLFCLTRNPLDTHRLFKLHPTGTFLGPRTL</sequence>
<evidence type="ECO:0000313" key="1">
    <source>
        <dbReference type="EMBL" id="RVX14117.1"/>
    </source>
</evidence>
<dbReference type="PANTHER" id="PTHR33237:SF46">
    <property type="entry name" value="OS01G0606100 PROTEIN"/>
    <property type="match status" value="1"/>
</dbReference>
<organism evidence="1 2">
    <name type="scientific">Vitis vinifera</name>
    <name type="common">Grape</name>
    <dbReference type="NCBI Taxonomy" id="29760"/>
    <lineage>
        <taxon>Eukaryota</taxon>
        <taxon>Viridiplantae</taxon>
        <taxon>Streptophyta</taxon>
        <taxon>Embryophyta</taxon>
        <taxon>Tracheophyta</taxon>
        <taxon>Spermatophyta</taxon>
        <taxon>Magnoliopsida</taxon>
        <taxon>eudicotyledons</taxon>
        <taxon>Gunneridae</taxon>
        <taxon>Pentapetalae</taxon>
        <taxon>rosids</taxon>
        <taxon>Vitales</taxon>
        <taxon>Vitaceae</taxon>
        <taxon>Viteae</taxon>
        <taxon>Vitis</taxon>
    </lineage>
</organism>
<dbReference type="PANTHER" id="PTHR33237">
    <property type="entry name" value="F2P16.13 PROTEIN-RELATED"/>
    <property type="match status" value="1"/>
</dbReference>
<dbReference type="Proteomes" id="UP000288805">
    <property type="component" value="Unassembled WGS sequence"/>
</dbReference>
<comment type="caution">
    <text evidence="1">The sequence shown here is derived from an EMBL/GenBank/DDBJ whole genome shotgun (WGS) entry which is preliminary data.</text>
</comment>
<accession>A0A438JYU7</accession>
<gene>
    <name evidence="1" type="ORF">CK203_011339</name>
</gene>
<proteinExistence type="predicted"/>
<reference evidence="1 2" key="1">
    <citation type="journal article" date="2018" name="PLoS Genet.">
        <title>Population sequencing reveals clonal diversity and ancestral inbreeding in the grapevine cultivar Chardonnay.</title>
        <authorList>
            <person name="Roach M.J."/>
            <person name="Johnson D.L."/>
            <person name="Bohlmann J."/>
            <person name="van Vuuren H.J."/>
            <person name="Jones S.J."/>
            <person name="Pretorius I.S."/>
            <person name="Schmidt S.A."/>
            <person name="Borneman A.R."/>
        </authorList>
    </citation>
    <scope>NUCLEOTIDE SEQUENCE [LARGE SCALE GENOMIC DNA]</scope>
    <source>
        <strain evidence="2">cv. Chardonnay</strain>
        <tissue evidence="1">Leaf</tissue>
    </source>
</reference>
<name>A0A438JYU7_VITVI</name>
<evidence type="ECO:0000313" key="2">
    <source>
        <dbReference type="Proteomes" id="UP000288805"/>
    </source>
</evidence>